<gene>
    <name evidence="3" type="ORF">IQ236_07845</name>
</gene>
<feature type="transmembrane region" description="Helical" evidence="1">
    <location>
        <begin position="12"/>
        <end position="31"/>
    </location>
</feature>
<reference evidence="3 4" key="1">
    <citation type="submission" date="2020-10" db="EMBL/GenBank/DDBJ databases">
        <authorList>
            <person name="Castelo-Branco R."/>
            <person name="Eusebio N."/>
            <person name="Adriana R."/>
            <person name="Vieira A."/>
            <person name="Brugerolle De Fraissinette N."/>
            <person name="Rezende De Castro R."/>
            <person name="Schneider M.P."/>
            <person name="Vasconcelos V."/>
            <person name="Leao P.N."/>
        </authorList>
    </citation>
    <scope>NUCLEOTIDE SEQUENCE [LARGE SCALE GENOMIC DNA]</scope>
    <source>
        <strain evidence="3 4">LEGE 06226</strain>
    </source>
</reference>
<organism evidence="3 4">
    <name type="scientific">Planktothrix mougeotii LEGE 06226</name>
    <dbReference type="NCBI Taxonomy" id="1828728"/>
    <lineage>
        <taxon>Bacteria</taxon>
        <taxon>Bacillati</taxon>
        <taxon>Cyanobacteriota</taxon>
        <taxon>Cyanophyceae</taxon>
        <taxon>Oscillatoriophycideae</taxon>
        <taxon>Oscillatoriales</taxon>
        <taxon>Microcoleaceae</taxon>
        <taxon>Planktothrix</taxon>
    </lineage>
</organism>
<keyword evidence="1" id="KW-0472">Membrane</keyword>
<proteinExistence type="predicted"/>
<feature type="domain" description="Sulfatase-modifying factor enzyme-like" evidence="2">
    <location>
        <begin position="88"/>
        <end position="317"/>
    </location>
</feature>
<dbReference type="RefSeq" id="WP_193868752.1">
    <property type="nucleotide sequence ID" value="NZ_JADEWU010000012.1"/>
</dbReference>
<dbReference type="Gene3D" id="3.90.1580.10">
    <property type="entry name" value="paralog of FGE (formylglycine-generating enzyme)"/>
    <property type="match status" value="1"/>
</dbReference>
<keyword evidence="1" id="KW-0812">Transmembrane</keyword>
<dbReference type="InterPro" id="IPR042095">
    <property type="entry name" value="SUMF_sf"/>
</dbReference>
<dbReference type="InterPro" id="IPR005532">
    <property type="entry name" value="SUMF_dom"/>
</dbReference>
<name>A0ABR9U9M2_9CYAN</name>
<accession>A0ABR9U9M2</accession>
<evidence type="ECO:0000313" key="4">
    <source>
        <dbReference type="Proteomes" id="UP000640725"/>
    </source>
</evidence>
<dbReference type="PANTHER" id="PTHR23150">
    <property type="entry name" value="SULFATASE MODIFYING FACTOR 1, 2"/>
    <property type="match status" value="1"/>
</dbReference>
<keyword evidence="4" id="KW-1185">Reference proteome</keyword>
<keyword evidence="1" id="KW-1133">Transmembrane helix</keyword>
<dbReference type="SUPFAM" id="SSF56436">
    <property type="entry name" value="C-type lectin-like"/>
    <property type="match status" value="1"/>
</dbReference>
<dbReference type="Pfam" id="PF03781">
    <property type="entry name" value="FGE-sulfatase"/>
    <property type="match status" value="1"/>
</dbReference>
<dbReference type="EMBL" id="JADEWU010000012">
    <property type="protein sequence ID" value="MBE9143136.1"/>
    <property type="molecule type" value="Genomic_DNA"/>
</dbReference>
<comment type="caution">
    <text evidence="3">The sequence shown here is derived from an EMBL/GenBank/DDBJ whole genome shotgun (WGS) entry which is preliminary data.</text>
</comment>
<dbReference type="InterPro" id="IPR051043">
    <property type="entry name" value="Sulfatase_Mod_Factor_Kinase"/>
</dbReference>
<dbReference type="InterPro" id="IPR016187">
    <property type="entry name" value="CTDL_fold"/>
</dbReference>
<evidence type="ECO:0000313" key="3">
    <source>
        <dbReference type="EMBL" id="MBE9143136.1"/>
    </source>
</evidence>
<dbReference type="Proteomes" id="UP000640725">
    <property type="component" value="Unassembled WGS sequence"/>
</dbReference>
<evidence type="ECO:0000256" key="1">
    <source>
        <dbReference type="SAM" id="Phobius"/>
    </source>
</evidence>
<sequence length="322" mass="36441">MFKKLYKRNEFLVILLGLISIGVLTILSKILPKSQQSNSLASKSPPLSAPQDFISSKKRIKTSTDKGESEITLQIYTEVGLNGTLSLELVEVPKGTFIMGSPSDEVGHLSSEEPLRQVKFKKSFYMSRSPITQEQWETVMGYNPSTFKGQNLPVETVSWKEAQKFCNELSKQTGREYRLPSEAEWEYACRAGRSTPFYFGDDISPTQANYDTHYSYKSKQSDGKYEGQTTPVGVENFPANQFGLEDMHGNVWEWCSDSWHDNYDRTPTDGTPYTSGVNEQAVIRGGAWHSFPSRCRSAAREEMWKKVKSNRIGFRVVCVNSL</sequence>
<dbReference type="PANTHER" id="PTHR23150:SF35">
    <property type="entry name" value="BLL6746 PROTEIN"/>
    <property type="match status" value="1"/>
</dbReference>
<protein>
    <submittedName>
        <fullName evidence="3">Formylglycine-generating enzyme family protein</fullName>
    </submittedName>
</protein>
<evidence type="ECO:0000259" key="2">
    <source>
        <dbReference type="Pfam" id="PF03781"/>
    </source>
</evidence>